<dbReference type="AlphaFoldDB" id="A0A2P7TX38"/>
<proteinExistence type="predicted"/>
<dbReference type="EMBL" id="PXYY01000132">
    <property type="protein sequence ID" value="PSJ79308.1"/>
    <property type="molecule type" value="Genomic_DNA"/>
</dbReference>
<keyword evidence="2" id="KW-1185">Reference proteome</keyword>
<name>A0A2P7TX38_9NEIS</name>
<reference evidence="1 2" key="1">
    <citation type="submission" date="2018-03" db="EMBL/GenBank/DDBJ databases">
        <title>Neisseria weixii sp. nov., isolated from the intestinal contents of Tibetan Plateau pika (Ochotona curzoniae) in Yushu, Qinghai Province, China.</title>
        <authorList>
            <person name="Gui Z."/>
        </authorList>
    </citation>
    <scope>NUCLEOTIDE SEQUENCE [LARGE SCALE GENOMIC DNA]</scope>
    <source>
        <strain evidence="1 2">ATCC 51483</strain>
    </source>
</reference>
<gene>
    <name evidence="1" type="ORF">C7N83_12995</name>
</gene>
<evidence type="ECO:0000313" key="2">
    <source>
        <dbReference type="Proteomes" id="UP000241868"/>
    </source>
</evidence>
<dbReference type="Proteomes" id="UP000241868">
    <property type="component" value="Unassembled WGS sequence"/>
</dbReference>
<evidence type="ECO:0000313" key="1">
    <source>
        <dbReference type="EMBL" id="PSJ79308.1"/>
    </source>
</evidence>
<organism evidence="1 2">
    <name type="scientific">Neisseria iguanae</name>
    <dbReference type="NCBI Taxonomy" id="90242"/>
    <lineage>
        <taxon>Bacteria</taxon>
        <taxon>Pseudomonadati</taxon>
        <taxon>Pseudomonadota</taxon>
        <taxon>Betaproteobacteria</taxon>
        <taxon>Neisseriales</taxon>
        <taxon>Neisseriaceae</taxon>
        <taxon>Neisseria</taxon>
    </lineage>
</organism>
<comment type="caution">
    <text evidence="1">The sequence shown here is derived from an EMBL/GenBank/DDBJ whole genome shotgun (WGS) entry which is preliminary data.</text>
</comment>
<accession>A0A2P7TX38</accession>
<protein>
    <submittedName>
        <fullName evidence="1">Uncharacterized protein</fullName>
    </submittedName>
</protein>
<sequence length="74" mass="8235">MVTPELPSQSIVVKDNAAFHKRAGNRSRRAYPLPAVSDNLGLNPIEKMRAWAKRLRKAWGPGCVNSLFWIGSVC</sequence>